<feature type="compositionally biased region" description="Basic and acidic residues" evidence="1">
    <location>
        <begin position="304"/>
        <end position="328"/>
    </location>
</feature>
<organism evidence="3 4">
    <name type="scientific">Ephemerocybe angulata</name>
    <dbReference type="NCBI Taxonomy" id="980116"/>
    <lineage>
        <taxon>Eukaryota</taxon>
        <taxon>Fungi</taxon>
        <taxon>Dikarya</taxon>
        <taxon>Basidiomycota</taxon>
        <taxon>Agaricomycotina</taxon>
        <taxon>Agaricomycetes</taxon>
        <taxon>Agaricomycetidae</taxon>
        <taxon>Agaricales</taxon>
        <taxon>Agaricineae</taxon>
        <taxon>Psathyrellaceae</taxon>
        <taxon>Ephemerocybe</taxon>
    </lineage>
</organism>
<keyword evidence="2" id="KW-1133">Transmembrane helix</keyword>
<feature type="transmembrane region" description="Helical" evidence="2">
    <location>
        <begin position="238"/>
        <end position="259"/>
    </location>
</feature>
<feature type="region of interest" description="Disordered" evidence="1">
    <location>
        <begin position="293"/>
        <end position="387"/>
    </location>
</feature>
<evidence type="ECO:0000313" key="4">
    <source>
        <dbReference type="Proteomes" id="UP000541558"/>
    </source>
</evidence>
<feature type="region of interest" description="Disordered" evidence="1">
    <location>
        <begin position="437"/>
        <end position="456"/>
    </location>
</feature>
<dbReference type="AlphaFoldDB" id="A0A8H5F702"/>
<feature type="transmembrane region" description="Helical" evidence="2">
    <location>
        <begin position="169"/>
        <end position="188"/>
    </location>
</feature>
<evidence type="ECO:0000313" key="3">
    <source>
        <dbReference type="EMBL" id="KAF5326021.1"/>
    </source>
</evidence>
<feature type="compositionally biased region" description="Polar residues" evidence="1">
    <location>
        <begin position="378"/>
        <end position="387"/>
    </location>
</feature>
<feature type="compositionally biased region" description="Polar residues" evidence="1">
    <location>
        <begin position="514"/>
        <end position="527"/>
    </location>
</feature>
<feature type="transmembrane region" description="Helical" evidence="2">
    <location>
        <begin position="74"/>
        <end position="96"/>
    </location>
</feature>
<keyword evidence="4" id="KW-1185">Reference proteome</keyword>
<gene>
    <name evidence="3" type="ORF">D9611_000269</name>
</gene>
<accession>A0A8H5F702</accession>
<dbReference type="Proteomes" id="UP000541558">
    <property type="component" value="Unassembled WGS sequence"/>
</dbReference>
<name>A0A8H5F702_9AGAR</name>
<feature type="transmembrane region" description="Helical" evidence="2">
    <location>
        <begin position="265"/>
        <end position="288"/>
    </location>
</feature>
<feature type="compositionally biased region" description="Basic residues" evidence="1">
    <location>
        <begin position="357"/>
        <end position="368"/>
    </location>
</feature>
<feature type="compositionally biased region" description="Polar residues" evidence="1">
    <location>
        <begin position="538"/>
        <end position="549"/>
    </location>
</feature>
<feature type="transmembrane region" description="Helical" evidence="2">
    <location>
        <begin position="40"/>
        <end position="62"/>
    </location>
</feature>
<evidence type="ECO:0000256" key="2">
    <source>
        <dbReference type="SAM" id="Phobius"/>
    </source>
</evidence>
<evidence type="ECO:0000256" key="1">
    <source>
        <dbReference type="SAM" id="MobiDB-lite"/>
    </source>
</evidence>
<keyword evidence="2" id="KW-0812">Transmembrane</keyword>
<feature type="compositionally biased region" description="Polar residues" evidence="1">
    <location>
        <begin position="599"/>
        <end position="608"/>
    </location>
</feature>
<reference evidence="3 4" key="1">
    <citation type="journal article" date="2020" name="ISME J.">
        <title>Uncovering the hidden diversity of litter-decomposition mechanisms in mushroom-forming fungi.</title>
        <authorList>
            <person name="Floudas D."/>
            <person name="Bentzer J."/>
            <person name="Ahren D."/>
            <person name="Johansson T."/>
            <person name="Persson P."/>
            <person name="Tunlid A."/>
        </authorList>
    </citation>
    <scope>NUCLEOTIDE SEQUENCE [LARGE SCALE GENOMIC DNA]</scope>
    <source>
        <strain evidence="3 4">CBS 175.51</strain>
    </source>
</reference>
<proteinExistence type="predicted"/>
<protein>
    <submittedName>
        <fullName evidence="3">Uncharacterized protein</fullName>
    </submittedName>
</protein>
<keyword evidence="2" id="KW-0472">Membrane</keyword>
<feature type="region of interest" description="Disordered" evidence="1">
    <location>
        <begin position="464"/>
        <end position="608"/>
    </location>
</feature>
<dbReference type="OrthoDB" id="3357304at2759"/>
<sequence length="632" mass="71014">MAILRPWIPTILLYTTLVAGEYTHDPYVQYRPPFACSLPVQILLTGIVLTLVAVLFMHLMFTAQYHWPLAPVNYVLQLSGVTTLLISLIATIHVVLSSTLEESENWPYMLNYIAVNVPPPLDNEDDSNEWSMAERATWLVMNASTSGLIQITHIQFLTLLYPSRLEGRLIFALLGPLAVVAAVMQLVPISTDTNINNIASAVRNVCNATLSLLFTVALFIWGLLVNRKQAWRTDGGTVAFGAGALSLAVVSTALNFLFVNKEDEFVWLPGLMWAVVLWQSFLGWWWWVGAGSGSGLSSEEDLEDKLRREEKRESRRREARERRKETKSKARRAWRGVSGVFGHSSATHDPEETNLVKGRHRRATRRRSKSPERDDQLPSPTGSVDSTASVTSAISFTTLPRALPRFVHEWYGFIRREHVAAARKQAEERVQRIRELERNGQRRAPPAGSGWGLGSFGWRLPTHGTSGCGDDGATRTRSLSIPRLGRKRNTGPHEDEIELQDRPEESSSKERQESLQNNLCLSSISSSEDGDLDRRPSQQEPPHASTSTLPRLEDIPSEQGSGDRERRRGALRINIPASPPRIRRVSATASPLPPRGPRTRQSTPERPTNSIWWWGPLARWRLQDSTTYHTSR</sequence>
<comment type="caution">
    <text evidence="3">The sequence shown here is derived from an EMBL/GenBank/DDBJ whole genome shotgun (WGS) entry which is preliminary data.</text>
</comment>
<dbReference type="EMBL" id="JAACJK010000163">
    <property type="protein sequence ID" value="KAF5326021.1"/>
    <property type="molecule type" value="Genomic_DNA"/>
</dbReference>
<feature type="transmembrane region" description="Helical" evidence="2">
    <location>
        <begin position="208"/>
        <end position="226"/>
    </location>
</feature>
<feature type="compositionally biased region" description="Basic and acidic residues" evidence="1">
    <location>
        <begin position="491"/>
        <end position="513"/>
    </location>
</feature>